<proteinExistence type="predicted"/>
<evidence type="ECO:0000313" key="5">
    <source>
        <dbReference type="Proteomes" id="UP001307889"/>
    </source>
</evidence>
<dbReference type="EMBL" id="AP028916">
    <property type="protein sequence ID" value="BES97732.1"/>
    <property type="molecule type" value="Genomic_DNA"/>
</dbReference>
<evidence type="ECO:0000256" key="3">
    <source>
        <dbReference type="SAM" id="SignalP"/>
    </source>
</evidence>
<dbReference type="PROSITE" id="PS51450">
    <property type="entry name" value="LRR"/>
    <property type="match status" value="1"/>
</dbReference>
<dbReference type="InterPro" id="IPR003591">
    <property type="entry name" value="Leu-rich_rpt_typical-subtyp"/>
</dbReference>
<dbReference type="InterPro" id="IPR032675">
    <property type="entry name" value="LRR_dom_sf"/>
</dbReference>
<name>A0ABN7B4P3_9HEMI</name>
<dbReference type="Gene3D" id="3.80.10.10">
    <property type="entry name" value="Ribonuclease Inhibitor"/>
    <property type="match status" value="2"/>
</dbReference>
<sequence length="478" mass="54554">MMNMLFMLAAVCASILTFGRCSQNTIEPSCFFVEKNKPSSLCACSRLPNRTDTVVCCNINSLFIFHQGLACGDVEKFPTKHLYMYNYTIDKFDAGSSKWRNLETLSVTNGKFKRVVGQFSGSLNRVNFSGNSLTSIDESSFAKLPRLRLLDISHNNLTSLPDLPALEQRNVSLDISGNHYLECKNMLHLISLETFNNLHIANINETFCLAPRKSFHWFNSTDKVSWDQLIKRRSVEEKCPKGPNYQCNCSFYGMDLVQGQSPSYSIQVDCSGRHLTELPKQLPLNTIVLNVSNNNISSLQKLINDSSYSNIRDFIADNNNIESIKSLEGSHFIYTFRILSLKENRLKSIPIYLFSHVFDSRWDAKHVNLAGNRLNCDCSTAQSVKLWLMTNTAYIRDYSEILCDKGLGRVIDLDMTQVCIYQKDWTEYIYYIIAGEILLLILLVSKVSYDYCVFKTTGYLPWPASKMPKLPCDWVFES</sequence>
<keyword evidence="3" id="KW-0732">Signal</keyword>
<organism evidence="4 5">
    <name type="scientific">Nesidiocoris tenuis</name>
    <dbReference type="NCBI Taxonomy" id="355587"/>
    <lineage>
        <taxon>Eukaryota</taxon>
        <taxon>Metazoa</taxon>
        <taxon>Ecdysozoa</taxon>
        <taxon>Arthropoda</taxon>
        <taxon>Hexapoda</taxon>
        <taxon>Insecta</taxon>
        <taxon>Pterygota</taxon>
        <taxon>Neoptera</taxon>
        <taxon>Paraneoptera</taxon>
        <taxon>Hemiptera</taxon>
        <taxon>Heteroptera</taxon>
        <taxon>Panheteroptera</taxon>
        <taxon>Cimicomorpha</taxon>
        <taxon>Miridae</taxon>
        <taxon>Dicyphina</taxon>
        <taxon>Nesidiocoris</taxon>
    </lineage>
</organism>
<keyword evidence="2" id="KW-0677">Repeat</keyword>
<feature type="signal peptide" evidence="3">
    <location>
        <begin position="1"/>
        <end position="21"/>
    </location>
</feature>
<gene>
    <name evidence="4" type="ORF">NTJ_10547</name>
</gene>
<dbReference type="PANTHER" id="PTHR45712">
    <property type="entry name" value="AGAP008170-PA"/>
    <property type="match status" value="1"/>
</dbReference>
<keyword evidence="5" id="KW-1185">Reference proteome</keyword>
<dbReference type="Pfam" id="PF13855">
    <property type="entry name" value="LRR_8"/>
    <property type="match status" value="1"/>
</dbReference>
<dbReference type="InterPro" id="IPR050333">
    <property type="entry name" value="SLRP"/>
</dbReference>
<evidence type="ECO:0000313" key="4">
    <source>
        <dbReference type="EMBL" id="BES97732.1"/>
    </source>
</evidence>
<evidence type="ECO:0000256" key="1">
    <source>
        <dbReference type="ARBA" id="ARBA00022614"/>
    </source>
</evidence>
<dbReference type="SUPFAM" id="SSF52058">
    <property type="entry name" value="L domain-like"/>
    <property type="match status" value="1"/>
</dbReference>
<dbReference type="InterPro" id="IPR001611">
    <property type="entry name" value="Leu-rich_rpt"/>
</dbReference>
<dbReference type="PANTHER" id="PTHR45712:SF22">
    <property type="entry name" value="INSULIN-LIKE GROWTH FACTOR-BINDING PROTEIN COMPLEX ACID LABILE SUBUNIT"/>
    <property type="match status" value="1"/>
</dbReference>
<evidence type="ECO:0000256" key="2">
    <source>
        <dbReference type="ARBA" id="ARBA00022737"/>
    </source>
</evidence>
<protein>
    <submittedName>
        <fullName evidence="4">Pupariation</fullName>
    </submittedName>
</protein>
<accession>A0ABN7B4P3</accession>
<dbReference type="SMART" id="SM00369">
    <property type="entry name" value="LRR_TYP"/>
    <property type="match status" value="4"/>
</dbReference>
<keyword evidence="1" id="KW-0433">Leucine-rich repeat</keyword>
<feature type="chain" id="PRO_5045476610" evidence="3">
    <location>
        <begin position="22"/>
        <end position="478"/>
    </location>
</feature>
<dbReference type="Proteomes" id="UP001307889">
    <property type="component" value="Chromosome 8"/>
</dbReference>
<reference evidence="4 5" key="1">
    <citation type="submission" date="2023-09" db="EMBL/GenBank/DDBJ databases">
        <title>Nesidiocoris tenuis whole genome shotgun sequence.</title>
        <authorList>
            <person name="Shibata T."/>
            <person name="Shimoda M."/>
            <person name="Kobayashi T."/>
            <person name="Uehara T."/>
        </authorList>
    </citation>
    <scope>NUCLEOTIDE SEQUENCE [LARGE SCALE GENOMIC DNA]</scope>
    <source>
        <strain evidence="4 5">Japan</strain>
    </source>
</reference>
<dbReference type="SMART" id="SM00364">
    <property type="entry name" value="LRR_BAC"/>
    <property type="match status" value="2"/>
</dbReference>